<dbReference type="Gene3D" id="2.160.20.160">
    <property type="match status" value="1"/>
</dbReference>
<comment type="caution">
    <text evidence="3">The sequence shown here is derived from an EMBL/GenBank/DDBJ whole genome shotgun (WGS) entry which is preliminary data.</text>
</comment>
<evidence type="ECO:0000313" key="4">
    <source>
        <dbReference type="Proteomes" id="UP001224644"/>
    </source>
</evidence>
<dbReference type="EMBL" id="JAUFPX010000017">
    <property type="protein sequence ID" value="MDN3592253.1"/>
    <property type="molecule type" value="Genomic_DNA"/>
</dbReference>
<dbReference type="SUPFAM" id="SSF51120">
    <property type="entry name" value="beta-Roll"/>
    <property type="match status" value="1"/>
</dbReference>
<dbReference type="SUPFAM" id="SSF49899">
    <property type="entry name" value="Concanavalin A-like lectins/glucanases"/>
    <property type="match status" value="1"/>
</dbReference>
<dbReference type="PROSITE" id="PS51762">
    <property type="entry name" value="GH16_2"/>
    <property type="match status" value="1"/>
</dbReference>
<dbReference type="Proteomes" id="UP001224644">
    <property type="component" value="Unassembled WGS sequence"/>
</dbReference>
<dbReference type="InterPro" id="IPR050546">
    <property type="entry name" value="Glycosyl_Hydrlase_16"/>
</dbReference>
<keyword evidence="4" id="KW-1185">Reference proteome</keyword>
<reference evidence="4" key="1">
    <citation type="journal article" date="2019" name="Int. J. Syst. Evol. Microbiol.">
        <title>The Global Catalogue of Microorganisms (GCM) 10K type strain sequencing project: providing services to taxonomists for standard genome sequencing and annotation.</title>
        <authorList>
            <consortium name="The Broad Institute Genomics Platform"/>
            <consortium name="The Broad Institute Genome Sequencing Center for Infectious Disease"/>
            <person name="Wu L."/>
            <person name="Ma J."/>
        </authorList>
    </citation>
    <scope>NUCLEOTIDE SEQUENCE [LARGE SCALE GENOMIC DNA]</scope>
    <source>
        <strain evidence="4">CECT 7069</strain>
    </source>
</reference>
<dbReference type="RefSeq" id="WP_238226695.1">
    <property type="nucleotide sequence ID" value="NZ_BPQD01000020.1"/>
</dbReference>
<feature type="domain" description="GH16" evidence="2">
    <location>
        <begin position="2"/>
        <end position="256"/>
    </location>
</feature>
<accession>A0ABT8BM11</accession>
<protein>
    <submittedName>
        <fullName evidence="3">Family 16 glycosylhydrolase</fullName>
    </submittedName>
</protein>
<dbReference type="Pfam" id="PF00722">
    <property type="entry name" value="Glyco_hydro_16"/>
    <property type="match status" value="1"/>
</dbReference>
<dbReference type="PRINTS" id="PR00313">
    <property type="entry name" value="CABNDNGRPT"/>
</dbReference>
<dbReference type="CDD" id="cd08023">
    <property type="entry name" value="GH16_laminarinase_like"/>
    <property type="match status" value="1"/>
</dbReference>
<gene>
    <name evidence="3" type="ORF">QWZ12_16795</name>
</gene>
<evidence type="ECO:0000313" key="3">
    <source>
        <dbReference type="EMBL" id="MDN3592253.1"/>
    </source>
</evidence>
<sequence length="739" mass="75576">MLDLMGYKLTFSDEFNTRSISQTGAGTTWADLRSEWRFDANSDIGFGHSSFVDPASGYDPFVVKGGMLAITAVPDRTPFGYKGSWESGLITTQNGFSQTYGYFEMRANLSDTVGAWDAFWLLPNKPAANPGKLPGWQELDVVEHYGNYNQGTYRWIHTTDPVPNQNPNADLQVFSNNPTQVSGFHTYGMNWQKETISFYFDGQFMDSKPTPSDMHGSMYLLANLATQGSGSNNADLAGVPITMEIDYIRAYSNAIDAVAIRQDTVSAPDNRDPGLYGAERLTSIGGHSPWDVRGGDGADTITQGNRVFGPGDLATAFGGSGDDAITLAGPNAGATVTVYGGGGIDTIQVVNTGLTMIYGGTGAADPMDGADIITVSGTGSWGIWGNAGADSIVQGARAFDDATYASVFGGKDGDSISLGNSANRDAHFAIYGGENGPVDAAHGGIDSVTVVNLGANASTIIFGGQGAADPLDGDDAITVDGSGGTITIFGNAGNDTISGLGLQNLTTATIFGGRGSDGITLSNAEATGRSSLTIYGGEDADVISANGNGGSLTIYGGTGQADPTDGADTITLSGINTGTILVMANGGDDVVRIGATGTDAATRVTVFGGGGDDAISVASQTNGAQKVTLNGNGGADAFTIAKGTGQTITIADFSTDGGDRLIVTGMGPVVPRASEGSFLTLTQALEAAIHQAEADKAVVSTFLGDTYVVLAAGASSDAQVITLVGVGDMSKAIAGMSII</sequence>
<dbReference type="InterPro" id="IPR011049">
    <property type="entry name" value="Serralysin-like_metalloprot_C"/>
</dbReference>
<organism evidence="3 4">
    <name type="scientific">Methylobacterium adhaesivum</name>
    <dbReference type="NCBI Taxonomy" id="333297"/>
    <lineage>
        <taxon>Bacteria</taxon>
        <taxon>Pseudomonadati</taxon>
        <taxon>Pseudomonadota</taxon>
        <taxon>Alphaproteobacteria</taxon>
        <taxon>Hyphomicrobiales</taxon>
        <taxon>Methylobacteriaceae</taxon>
        <taxon>Methylobacterium</taxon>
    </lineage>
</organism>
<evidence type="ECO:0000256" key="1">
    <source>
        <dbReference type="ARBA" id="ARBA00006865"/>
    </source>
</evidence>
<comment type="similarity">
    <text evidence="1">Belongs to the glycosyl hydrolase 16 family.</text>
</comment>
<proteinExistence type="inferred from homology"/>
<dbReference type="InterPro" id="IPR013320">
    <property type="entry name" value="ConA-like_dom_sf"/>
</dbReference>
<name>A0ABT8BM11_9HYPH</name>
<dbReference type="PANTHER" id="PTHR10963:SF55">
    <property type="entry name" value="GLYCOSIDE HYDROLASE FAMILY 16 PROTEIN"/>
    <property type="match status" value="1"/>
</dbReference>
<dbReference type="InterPro" id="IPR000757">
    <property type="entry name" value="Beta-glucanase-like"/>
</dbReference>
<dbReference type="PANTHER" id="PTHR10963">
    <property type="entry name" value="GLYCOSYL HYDROLASE-RELATED"/>
    <property type="match status" value="1"/>
</dbReference>
<evidence type="ECO:0000259" key="2">
    <source>
        <dbReference type="PROSITE" id="PS51762"/>
    </source>
</evidence>
<dbReference type="Gene3D" id="2.60.120.200">
    <property type="match status" value="1"/>
</dbReference>